<dbReference type="Gene3D" id="3.40.50.10260">
    <property type="entry name" value="YjeF N-terminal domain"/>
    <property type="match status" value="1"/>
</dbReference>
<dbReference type="EC" id="4.2.1.136" evidence="19"/>
<dbReference type="PIRSF" id="PIRSF017184">
    <property type="entry name" value="Nnr"/>
    <property type="match status" value="1"/>
</dbReference>
<keyword evidence="5 18" id="KW-0479">Metal-binding</keyword>
<dbReference type="SUPFAM" id="SSF64153">
    <property type="entry name" value="YjeF N-terminal domain-like"/>
    <property type="match status" value="1"/>
</dbReference>
<evidence type="ECO:0000256" key="7">
    <source>
        <dbReference type="ARBA" id="ARBA00022840"/>
    </source>
</evidence>
<dbReference type="GO" id="GO:0052855">
    <property type="term" value="F:ADP-dependent NAD(P)H-hydrate dehydratase activity"/>
    <property type="evidence" value="ECO:0007669"/>
    <property type="project" value="UniProtKB-UniRule"/>
</dbReference>
<dbReference type="PROSITE" id="PS01050">
    <property type="entry name" value="YJEF_C_2"/>
    <property type="match status" value="1"/>
</dbReference>
<comment type="caution">
    <text evidence="22">The sequence shown here is derived from an EMBL/GenBank/DDBJ whole genome shotgun (WGS) entry which is preliminary data.</text>
</comment>
<feature type="binding site" evidence="18">
    <location>
        <begin position="131"/>
        <end position="137"/>
    </location>
    <ligand>
        <name>(6S)-NADPHX</name>
        <dbReference type="ChEBI" id="CHEBI:64076"/>
    </ligand>
</feature>
<feature type="binding site" evidence="17">
    <location>
        <position position="450"/>
    </location>
    <ligand>
        <name>(6S)-NADPHX</name>
        <dbReference type="ChEBI" id="CHEBI:64076"/>
    </ligand>
</feature>
<dbReference type="InterPro" id="IPR017953">
    <property type="entry name" value="Carbohydrate_kinase_pred_CS"/>
</dbReference>
<evidence type="ECO:0000256" key="10">
    <source>
        <dbReference type="ARBA" id="ARBA00023027"/>
    </source>
</evidence>
<evidence type="ECO:0000256" key="4">
    <source>
        <dbReference type="ARBA" id="ARBA00009524"/>
    </source>
</evidence>
<feature type="binding site" evidence="18">
    <location>
        <position position="163"/>
    </location>
    <ligand>
        <name>K(+)</name>
        <dbReference type="ChEBI" id="CHEBI:29103"/>
    </ligand>
</feature>
<comment type="subunit">
    <text evidence="17">Homotetramer.</text>
</comment>
<evidence type="ECO:0000256" key="15">
    <source>
        <dbReference type="ARBA" id="ARBA00048238"/>
    </source>
</evidence>
<keyword evidence="12 17" id="KW-0456">Lyase</keyword>
<dbReference type="InterPro" id="IPR036652">
    <property type="entry name" value="YjeF_N_dom_sf"/>
</dbReference>
<dbReference type="GO" id="GO:0110051">
    <property type="term" value="P:metabolite repair"/>
    <property type="evidence" value="ECO:0007669"/>
    <property type="project" value="TreeGrafter"/>
</dbReference>
<dbReference type="NCBIfam" id="TIGR00197">
    <property type="entry name" value="yjeF_nterm"/>
    <property type="match status" value="1"/>
</dbReference>
<evidence type="ECO:0000256" key="6">
    <source>
        <dbReference type="ARBA" id="ARBA00022741"/>
    </source>
</evidence>
<keyword evidence="8 17" id="KW-0521">NADP</keyword>
<dbReference type="EMBL" id="JPVQ01000004">
    <property type="protein sequence ID" value="KGR91761.1"/>
    <property type="molecule type" value="Genomic_DNA"/>
</dbReference>
<sequence>MYVANQNNMQLLDQYTIETLGLPGIVLMENAGFSVVQEIINRYPDRSTKIIVFAGSGNNGGDGFVIARRLIDFGYSVKLFLSVPDSKLKGDAKVHYDVYKMRKLPIHYYEKQMELQNLITQYDIIVDALLGTGSRGEVRKPIKDVIQAINDSGKPVYAVDIPSGLNANTGEVANIAVKATYTITFAMPKVGFFVGQGPQFIGEWKVVDISVPPSAVEKLQLKLPYLLDDQKAKQSLPKRIQHGHKGTFGHCLVIGGSKYYVGAPIYSSKAAFQTGVGLVSLAIPNDIYPFIAAQCPESLLVPLQSKDGFLASNAFESIDFSPYKSIAFGPGLSREVDGEALWNSLLSKITNQTLIVDADGLYFFKRQLQRAKDYPGNIILTPHPGEMSTLTGLSVFEIESNRIEIAKEFAIKYGVYLILKGHRPIIATPEGNIWINPHGNDGLGKGGSGDVLTGMITSFVAQGAEPLQAVLAASYYHAKAAENLSLQKSTYGITPSDIIEYVATNL</sequence>
<dbReference type="InterPro" id="IPR004443">
    <property type="entry name" value="YjeF_N_dom"/>
</dbReference>
<dbReference type="HAMAP" id="MF_01966">
    <property type="entry name" value="NADHX_epimerase"/>
    <property type="match status" value="1"/>
</dbReference>
<feature type="domain" description="YjeF C-terminal" evidence="20">
    <location>
        <begin position="228"/>
        <end position="506"/>
    </location>
</feature>
<dbReference type="OrthoDB" id="9806925at2"/>
<dbReference type="PANTHER" id="PTHR12592">
    <property type="entry name" value="ATP-DEPENDENT (S)-NAD(P)H-HYDRATE DEHYDRATASE FAMILY MEMBER"/>
    <property type="match status" value="1"/>
</dbReference>
<dbReference type="InterPro" id="IPR030677">
    <property type="entry name" value="Nnr"/>
</dbReference>
<comment type="similarity">
    <text evidence="18">Belongs to the NnrE/AIBP family.</text>
</comment>
<accession>A0A0A3J4A4</accession>
<feature type="binding site" evidence="18">
    <location>
        <position position="127"/>
    </location>
    <ligand>
        <name>K(+)</name>
        <dbReference type="ChEBI" id="CHEBI:29103"/>
    </ligand>
</feature>
<dbReference type="CDD" id="cd01171">
    <property type="entry name" value="YXKO-related"/>
    <property type="match status" value="1"/>
</dbReference>
<evidence type="ECO:0000256" key="8">
    <source>
        <dbReference type="ARBA" id="ARBA00022857"/>
    </source>
</evidence>
<evidence type="ECO:0000256" key="2">
    <source>
        <dbReference type="ARBA" id="ARBA00000909"/>
    </source>
</evidence>
<dbReference type="InterPro" id="IPR029056">
    <property type="entry name" value="Ribokinase-like"/>
</dbReference>
<evidence type="ECO:0000259" key="20">
    <source>
        <dbReference type="PROSITE" id="PS51383"/>
    </source>
</evidence>
<keyword evidence="13" id="KW-0511">Multifunctional enzyme</keyword>
<gene>
    <name evidence="17" type="primary">nnrD</name>
    <name evidence="18" type="synonym">nnrE</name>
    <name evidence="22" type="ORF">CD30_04070</name>
</gene>
<dbReference type="GO" id="GO:0046872">
    <property type="term" value="F:metal ion binding"/>
    <property type="evidence" value="ECO:0007669"/>
    <property type="project" value="UniProtKB-UniRule"/>
</dbReference>
<reference evidence="22 23" key="1">
    <citation type="submission" date="2014-02" db="EMBL/GenBank/DDBJ databases">
        <title>Draft genome sequence of Lysinibacillus massiliensis CCUG 49529.</title>
        <authorList>
            <person name="Zhang F."/>
            <person name="Wang G."/>
            <person name="Zhang L."/>
        </authorList>
    </citation>
    <scope>NUCLEOTIDE SEQUENCE [LARGE SCALE GENOMIC DNA]</scope>
    <source>
        <strain evidence="22 23">CCUG 49529</strain>
    </source>
</reference>
<dbReference type="Gene3D" id="3.40.1190.20">
    <property type="match status" value="1"/>
</dbReference>
<evidence type="ECO:0000313" key="23">
    <source>
        <dbReference type="Proteomes" id="UP000030595"/>
    </source>
</evidence>
<feature type="binding site" evidence="17">
    <location>
        <position position="383"/>
    </location>
    <ligand>
        <name>(6S)-NADPHX</name>
        <dbReference type="ChEBI" id="CHEBI:64076"/>
    </ligand>
</feature>
<dbReference type="Proteomes" id="UP000030595">
    <property type="component" value="Unassembled WGS sequence"/>
</dbReference>
<dbReference type="PROSITE" id="PS51385">
    <property type="entry name" value="YJEF_N"/>
    <property type="match status" value="1"/>
</dbReference>
<evidence type="ECO:0000256" key="12">
    <source>
        <dbReference type="ARBA" id="ARBA00023239"/>
    </source>
</evidence>
<evidence type="ECO:0000256" key="14">
    <source>
        <dbReference type="ARBA" id="ARBA00025153"/>
    </source>
</evidence>
<comment type="cofactor">
    <cofactor evidence="17">
        <name>Mg(2+)</name>
        <dbReference type="ChEBI" id="CHEBI:18420"/>
    </cofactor>
</comment>
<dbReference type="AlphaFoldDB" id="A0A0A3J4A4"/>
<evidence type="ECO:0000256" key="16">
    <source>
        <dbReference type="ARBA" id="ARBA00049209"/>
    </source>
</evidence>
<comment type="function">
    <text evidence="17">Catalyzes the dehydration of the S-form of NAD(P)HX at the expense of ADP, which is converted to AMP. Together with NAD(P)HX epimerase, which catalyzes the epimerization of the S- and R-forms, the enzyme allows the repair of both epimers of NAD(P)HX, a damaged form of NAD(P)H that is a result of enzymatic or heat-dependent hydration.</text>
</comment>
<feature type="binding site" evidence="17">
    <location>
        <position position="331"/>
    </location>
    <ligand>
        <name>(6S)-NADPHX</name>
        <dbReference type="ChEBI" id="CHEBI:64076"/>
    </ligand>
</feature>
<feature type="binding site" evidence="18">
    <location>
        <position position="160"/>
    </location>
    <ligand>
        <name>(6S)-NADPHX</name>
        <dbReference type="ChEBI" id="CHEBI:64076"/>
    </ligand>
</feature>
<comment type="cofactor">
    <cofactor evidence="18 19">
        <name>K(+)</name>
        <dbReference type="ChEBI" id="CHEBI:29103"/>
    </cofactor>
    <text evidence="18 19">Binds 1 potassium ion per subunit.</text>
</comment>
<evidence type="ECO:0000256" key="11">
    <source>
        <dbReference type="ARBA" id="ARBA00023235"/>
    </source>
</evidence>
<evidence type="ECO:0000256" key="19">
    <source>
        <dbReference type="PIRNR" id="PIRNR017184"/>
    </source>
</evidence>
<comment type="catalytic activity">
    <reaction evidence="15 17 19">
        <text>(6S)-NADHX + ADP = AMP + phosphate + NADH + H(+)</text>
        <dbReference type="Rhea" id="RHEA:32223"/>
        <dbReference type="ChEBI" id="CHEBI:15378"/>
        <dbReference type="ChEBI" id="CHEBI:43474"/>
        <dbReference type="ChEBI" id="CHEBI:57945"/>
        <dbReference type="ChEBI" id="CHEBI:64074"/>
        <dbReference type="ChEBI" id="CHEBI:456215"/>
        <dbReference type="ChEBI" id="CHEBI:456216"/>
        <dbReference type="EC" id="4.2.1.136"/>
    </reaction>
</comment>
<dbReference type="HAMAP" id="MF_01965">
    <property type="entry name" value="NADHX_dehydratase"/>
    <property type="match status" value="1"/>
</dbReference>
<dbReference type="Pfam" id="PF01256">
    <property type="entry name" value="Carb_kinase"/>
    <property type="match status" value="1"/>
</dbReference>
<comment type="catalytic activity">
    <reaction evidence="1 18 19">
        <text>(6R)-NADHX = (6S)-NADHX</text>
        <dbReference type="Rhea" id="RHEA:32215"/>
        <dbReference type="ChEBI" id="CHEBI:64074"/>
        <dbReference type="ChEBI" id="CHEBI:64075"/>
        <dbReference type="EC" id="5.1.99.6"/>
    </reaction>
</comment>
<evidence type="ECO:0000256" key="1">
    <source>
        <dbReference type="ARBA" id="ARBA00000013"/>
    </source>
</evidence>
<evidence type="ECO:0000256" key="18">
    <source>
        <dbReference type="HAMAP-Rule" id="MF_01966"/>
    </source>
</evidence>
<evidence type="ECO:0000313" key="22">
    <source>
        <dbReference type="EMBL" id="KGR91761.1"/>
    </source>
</evidence>
<feature type="binding site" evidence="17">
    <location>
        <position position="449"/>
    </location>
    <ligand>
        <name>AMP</name>
        <dbReference type="ChEBI" id="CHEBI:456215"/>
    </ligand>
</feature>
<keyword evidence="10 17" id="KW-0520">NAD</keyword>
<comment type="catalytic activity">
    <reaction evidence="16 17 19">
        <text>(6S)-NADPHX + ADP = AMP + phosphate + NADPH + H(+)</text>
        <dbReference type="Rhea" id="RHEA:32235"/>
        <dbReference type="ChEBI" id="CHEBI:15378"/>
        <dbReference type="ChEBI" id="CHEBI:43474"/>
        <dbReference type="ChEBI" id="CHEBI:57783"/>
        <dbReference type="ChEBI" id="CHEBI:64076"/>
        <dbReference type="ChEBI" id="CHEBI:456215"/>
        <dbReference type="ChEBI" id="CHEBI:456216"/>
        <dbReference type="EC" id="4.2.1.136"/>
    </reaction>
</comment>
<feature type="binding site" evidence="18">
    <location>
        <position position="59"/>
    </location>
    <ligand>
        <name>K(+)</name>
        <dbReference type="ChEBI" id="CHEBI:29103"/>
    </ligand>
</feature>
<comment type="similarity">
    <text evidence="3 19">In the N-terminal section; belongs to the NnrE/AIBP family.</text>
</comment>
<proteinExistence type="inferred from homology"/>
<keyword evidence="6 17" id="KW-0547">Nucleotide-binding</keyword>
<name>A0A0A3J4A4_9BACL</name>
<keyword evidence="11 18" id="KW-0413">Isomerase</keyword>
<dbReference type="NCBIfam" id="TIGR00196">
    <property type="entry name" value="yjeF_cterm"/>
    <property type="match status" value="1"/>
</dbReference>
<feature type="domain" description="YjeF N-terminal" evidence="21">
    <location>
        <begin position="9"/>
        <end position="217"/>
    </location>
</feature>
<comment type="function">
    <text evidence="18">Catalyzes the epimerization of the S- and R-forms of NAD(P)HX, a damaged form of NAD(P)H that is a result of enzymatic or heat-dependent hydration. This is a prerequisite for the S-specific NAD(P)H-hydrate dehydratase to allow the repair of both epimers of NAD(P)HX.</text>
</comment>
<comment type="catalytic activity">
    <reaction evidence="2 18 19">
        <text>(6R)-NADPHX = (6S)-NADPHX</text>
        <dbReference type="Rhea" id="RHEA:32227"/>
        <dbReference type="ChEBI" id="CHEBI:64076"/>
        <dbReference type="ChEBI" id="CHEBI:64077"/>
        <dbReference type="EC" id="5.1.99.6"/>
    </reaction>
</comment>
<comment type="caution">
    <text evidence="17">Lacks conserved residue(s) required for the propagation of feature annotation.</text>
</comment>
<dbReference type="PANTHER" id="PTHR12592:SF0">
    <property type="entry name" value="ATP-DEPENDENT (S)-NAD(P)H-HYDRATE DEHYDRATASE"/>
    <property type="match status" value="1"/>
</dbReference>
<comment type="function">
    <text evidence="14 19">Bifunctional enzyme that catalyzes the epimerization of the S- and R-forms of NAD(P)HX and the dehydration of the S-form of NAD(P)HX at the expense of ADP, which is converted to AMP. This allows the repair of both epimers of NAD(P)HX, a damaged form of NAD(P)H that is a result of enzymatic or heat-dependent hydration.</text>
</comment>
<dbReference type="eggNOG" id="COG0063">
    <property type="taxonomic scope" value="Bacteria"/>
</dbReference>
<feature type="binding site" evidence="17">
    <location>
        <position position="263"/>
    </location>
    <ligand>
        <name>(6S)-NADPHX</name>
        <dbReference type="ChEBI" id="CHEBI:64076"/>
    </ligand>
</feature>
<evidence type="ECO:0000256" key="13">
    <source>
        <dbReference type="ARBA" id="ARBA00023268"/>
    </source>
</evidence>
<evidence type="ECO:0000259" key="21">
    <source>
        <dbReference type="PROSITE" id="PS51385"/>
    </source>
</evidence>
<evidence type="ECO:0000256" key="17">
    <source>
        <dbReference type="HAMAP-Rule" id="MF_01965"/>
    </source>
</evidence>
<dbReference type="eggNOG" id="COG0062">
    <property type="taxonomic scope" value="Bacteria"/>
</dbReference>
<protein>
    <recommendedName>
        <fullName evidence="19">Bifunctional NAD(P)H-hydrate repair enzyme</fullName>
    </recommendedName>
    <alternativeName>
        <fullName evidence="19">Nicotinamide nucleotide repair protein</fullName>
    </alternativeName>
    <domain>
        <recommendedName>
            <fullName evidence="19">ADP-dependent (S)-NAD(P)H-hydrate dehydratase</fullName>
            <ecNumber evidence="19">4.2.1.136</ecNumber>
        </recommendedName>
        <alternativeName>
            <fullName evidence="19">ADP-dependent NAD(P)HX dehydratase</fullName>
        </alternativeName>
    </domain>
    <domain>
        <recommendedName>
            <fullName evidence="19">NAD(P)H-hydrate epimerase</fullName>
            <ecNumber evidence="19">5.1.99.6</ecNumber>
        </recommendedName>
    </domain>
</protein>
<evidence type="ECO:0000256" key="5">
    <source>
        <dbReference type="ARBA" id="ARBA00022723"/>
    </source>
</evidence>
<dbReference type="GO" id="GO:0005524">
    <property type="term" value="F:ATP binding"/>
    <property type="evidence" value="ECO:0007669"/>
    <property type="project" value="UniProtKB-UniRule"/>
</dbReference>
<dbReference type="SUPFAM" id="SSF53613">
    <property type="entry name" value="Ribokinase-like"/>
    <property type="match status" value="1"/>
</dbReference>
<dbReference type="EC" id="5.1.99.6" evidence="19"/>
<keyword evidence="7 17" id="KW-0067">ATP-binding</keyword>
<evidence type="ECO:0000256" key="9">
    <source>
        <dbReference type="ARBA" id="ARBA00022958"/>
    </source>
</evidence>
<dbReference type="GO" id="GO:0052856">
    <property type="term" value="F:NAD(P)HX epimerase activity"/>
    <property type="evidence" value="ECO:0007669"/>
    <property type="project" value="UniProtKB-UniRule"/>
</dbReference>
<dbReference type="RefSeq" id="WP_036172704.1">
    <property type="nucleotide sequence ID" value="NZ_AVCZ01000004.1"/>
</dbReference>
<dbReference type="InterPro" id="IPR000631">
    <property type="entry name" value="CARKD"/>
</dbReference>
<dbReference type="PROSITE" id="PS51383">
    <property type="entry name" value="YJEF_C_3"/>
    <property type="match status" value="1"/>
</dbReference>
<evidence type="ECO:0000256" key="3">
    <source>
        <dbReference type="ARBA" id="ARBA00006001"/>
    </source>
</evidence>
<feature type="binding site" evidence="18">
    <location>
        <begin position="58"/>
        <end position="62"/>
    </location>
    <ligand>
        <name>(6S)-NADPHX</name>
        <dbReference type="ChEBI" id="CHEBI:64076"/>
    </ligand>
</feature>
<dbReference type="GO" id="GO:0046496">
    <property type="term" value="P:nicotinamide nucleotide metabolic process"/>
    <property type="evidence" value="ECO:0007669"/>
    <property type="project" value="UniProtKB-UniRule"/>
</dbReference>
<dbReference type="Pfam" id="PF03853">
    <property type="entry name" value="YjeF_N"/>
    <property type="match status" value="1"/>
</dbReference>
<comment type="similarity">
    <text evidence="17">Belongs to the NnrD/CARKD family.</text>
</comment>
<keyword evidence="9 18" id="KW-0630">Potassium</keyword>
<organism evidence="22 23">
    <name type="scientific">Ureibacillus massiliensis 4400831 = CIP 108448 = CCUG 49529</name>
    <dbReference type="NCBI Taxonomy" id="1211035"/>
    <lineage>
        <taxon>Bacteria</taxon>
        <taxon>Bacillati</taxon>
        <taxon>Bacillota</taxon>
        <taxon>Bacilli</taxon>
        <taxon>Bacillales</taxon>
        <taxon>Caryophanaceae</taxon>
        <taxon>Ureibacillus</taxon>
    </lineage>
</organism>
<comment type="similarity">
    <text evidence="4 19">In the C-terminal section; belongs to the NnrD/CARKD family.</text>
</comment>
<keyword evidence="23" id="KW-1185">Reference proteome</keyword>